<dbReference type="Proteomes" id="UP001385892">
    <property type="component" value="Unassembled WGS sequence"/>
</dbReference>
<dbReference type="InterPro" id="IPR005064">
    <property type="entry name" value="BUG"/>
</dbReference>
<evidence type="ECO:0000313" key="4">
    <source>
        <dbReference type="Proteomes" id="UP001385892"/>
    </source>
</evidence>
<protein>
    <submittedName>
        <fullName evidence="3">Tripartite tricarboxylate transporter substrate binding protein</fullName>
    </submittedName>
</protein>
<proteinExistence type="inferred from homology"/>
<dbReference type="RefSeq" id="WP_340341241.1">
    <property type="nucleotide sequence ID" value="NZ_JBBKZT010000002.1"/>
</dbReference>
<evidence type="ECO:0000313" key="3">
    <source>
        <dbReference type="EMBL" id="MEJ8846089.1"/>
    </source>
</evidence>
<feature type="signal peptide" evidence="2">
    <location>
        <begin position="1"/>
        <end position="28"/>
    </location>
</feature>
<feature type="chain" id="PRO_5046473801" evidence="2">
    <location>
        <begin position="29"/>
        <end position="328"/>
    </location>
</feature>
<dbReference type="Gene3D" id="3.40.190.150">
    <property type="entry name" value="Bordetella uptake gene, domain 1"/>
    <property type="match status" value="1"/>
</dbReference>
<reference evidence="3 4" key="1">
    <citation type="submission" date="2024-03" db="EMBL/GenBank/DDBJ databases">
        <title>Novel species of the genus Variovorax.</title>
        <authorList>
            <person name="Liu Q."/>
            <person name="Xin Y.-H."/>
        </authorList>
    </citation>
    <scope>NUCLEOTIDE SEQUENCE [LARGE SCALE GENOMIC DNA]</scope>
    <source>
        <strain evidence="3 4">KACC 18900</strain>
    </source>
</reference>
<dbReference type="PIRSF" id="PIRSF017082">
    <property type="entry name" value="YflP"/>
    <property type="match status" value="1"/>
</dbReference>
<name>A0ABU8WFF1_9BURK</name>
<gene>
    <name evidence="3" type="ORF">WKW82_05500</name>
</gene>
<dbReference type="InterPro" id="IPR042100">
    <property type="entry name" value="Bug_dom1"/>
</dbReference>
<sequence length="328" mass="33957">MTFTIHRRSLTALLASLAFCGITTAAHAADKDKPLRVVLPVGAGSGVDTIMRAAVPSLTKALDGQAVVIENLPGAGGITGASVIVRAPADGQTIGVVSNNHVVNPSVFKKMPFDAINDITPITVVGATPFVLVVNPSKVPAKNAKELQALLKAKPDGYNYASSGNGTILHLAGAMFMDAAGVDVRHVPYKGVGPMVADIMGGQVEMGVVAVPAVQGQLKSGALKAIGVMGKSRVASLPDVPTMAEQGFPGVDIAGWFAVVGPAKLPPAEVKRLYTAVVAAFSTPETKEAMAKQDNIINPMTPEASLAFFKTEQERYARLVKKANVTAE</sequence>
<evidence type="ECO:0000256" key="2">
    <source>
        <dbReference type="SAM" id="SignalP"/>
    </source>
</evidence>
<organism evidence="3 4">
    <name type="scientific">Variovorax rhizosphaerae</name>
    <dbReference type="NCBI Taxonomy" id="1836200"/>
    <lineage>
        <taxon>Bacteria</taxon>
        <taxon>Pseudomonadati</taxon>
        <taxon>Pseudomonadota</taxon>
        <taxon>Betaproteobacteria</taxon>
        <taxon>Burkholderiales</taxon>
        <taxon>Comamonadaceae</taxon>
        <taxon>Variovorax</taxon>
    </lineage>
</organism>
<dbReference type="SUPFAM" id="SSF53850">
    <property type="entry name" value="Periplasmic binding protein-like II"/>
    <property type="match status" value="1"/>
</dbReference>
<dbReference type="Gene3D" id="3.40.190.10">
    <property type="entry name" value="Periplasmic binding protein-like II"/>
    <property type="match status" value="1"/>
</dbReference>
<keyword evidence="2" id="KW-0732">Signal</keyword>
<dbReference type="CDD" id="cd13578">
    <property type="entry name" value="PBP2_Bug27"/>
    <property type="match status" value="1"/>
</dbReference>
<evidence type="ECO:0000256" key="1">
    <source>
        <dbReference type="ARBA" id="ARBA00006987"/>
    </source>
</evidence>
<comment type="caution">
    <text evidence="3">The sequence shown here is derived from an EMBL/GenBank/DDBJ whole genome shotgun (WGS) entry which is preliminary data.</text>
</comment>
<dbReference type="Pfam" id="PF03401">
    <property type="entry name" value="TctC"/>
    <property type="match status" value="1"/>
</dbReference>
<dbReference type="EMBL" id="JBBKZT010000002">
    <property type="protein sequence ID" value="MEJ8846089.1"/>
    <property type="molecule type" value="Genomic_DNA"/>
</dbReference>
<dbReference type="PANTHER" id="PTHR42928:SF5">
    <property type="entry name" value="BLR1237 PROTEIN"/>
    <property type="match status" value="1"/>
</dbReference>
<comment type="similarity">
    <text evidence="1">Belongs to the UPF0065 (bug) family.</text>
</comment>
<accession>A0ABU8WFF1</accession>
<dbReference type="PANTHER" id="PTHR42928">
    <property type="entry name" value="TRICARBOXYLATE-BINDING PROTEIN"/>
    <property type="match status" value="1"/>
</dbReference>
<keyword evidence="4" id="KW-1185">Reference proteome</keyword>